<comment type="caution">
    <text evidence="7">The sequence shown here is derived from an EMBL/GenBank/DDBJ whole genome shotgun (WGS) entry which is preliminary data.</text>
</comment>
<dbReference type="PANTHER" id="PTHR30537">
    <property type="entry name" value="HTH-TYPE TRANSCRIPTIONAL REGULATOR"/>
    <property type="match status" value="1"/>
</dbReference>
<evidence type="ECO:0000256" key="2">
    <source>
        <dbReference type="ARBA" id="ARBA00023015"/>
    </source>
</evidence>
<name>A0A9W6JPM0_9HYPH</name>
<dbReference type="GO" id="GO:0006351">
    <property type="term" value="P:DNA-templated transcription"/>
    <property type="evidence" value="ECO:0007669"/>
    <property type="project" value="TreeGrafter"/>
</dbReference>
<dbReference type="InterPro" id="IPR058163">
    <property type="entry name" value="LysR-type_TF_proteobact-type"/>
</dbReference>
<dbReference type="GO" id="GO:0043565">
    <property type="term" value="F:sequence-specific DNA binding"/>
    <property type="evidence" value="ECO:0007669"/>
    <property type="project" value="TreeGrafter"/>
</dbReference>
<dbReference type="InterPro" id="IPR000847">
    <property type="entry name" value="LysR_HTH_N"/>
</dbReference>
<feature type="region of interest" description="Disordered" evidence="5">
    <location>
        <begin position="294"/>
        <end position="314"/>
    </location>
</feature>
<protein>
    <submittedName>
        <fullName evidence="7">Transcriptional regulator</fullName>
    </submittedName>
</protein>
<dbReference type="FunFam" id="1.10.10.10:FF:000001">
    <property type="entry name" value="LysR family transcriptional regulator"/>
    <property type="match status" value="1"/>
</dbReference>
<dbReference type="PRINTS" id="PR00039">
    <property type="entry name" value="HTHLYSR"/>
</dbReference>
<dbReference type="InterPro" id="IPR036388">
    <property type="entry name" value="WH-like_DNA-bd_sf"/>
</dbReference>
<evidence type="ECO:0000256" key="4">
    <source>
        <dbReference type="ARBA" id="ARBA00023163"/>
    </source>
</evidence>
<evidence type="ECO:0000313" key="7">
    <source>
        <dbReference type="EMBL" id="GLK80088.1"/>
    </source>
</evidence>
<dbReference type="InterPro" id="IPR005119">
    <property type="entry name" value="LysR_subst-bd"/>
</dbReference>
<dbReference type="SUPFAM" id="SSF46785">
    <property type="entry name" value="Winged helix' DNA-binding domain"/>
    <property type="match status" value="1"/>
</dbReference>
<organism evidence="7 8">
    <name type="scientific">Methylopila turkensis</name>
    <dbReference type="NCBI Taxonomy" id="1437816"/>
    <lineage>
        <taxon>Bacteria</taxon>
        <taxon>Pseudomonadati</taxon>
        <taxon>Pseudomonadota</taxon>
        <taxon>Alphaproteobacteria</taxon>
        <taxon>Hyphomicrobiales</taxon>
        <taxon>Methylopilaceae</taxon>
        <taxon>Methylopila</taxon>
    </lineage>
</organism>
<accession>A0A9W6JPM0</accession>
<dbReference type="SUPFAM" id="SSF53850">
    <property type="entry name" value="Periplasmic binding protein-like II"/>
    <property type="match status" value="1"/>
</dbReference>
<sequence>MQRPSLNDLEAFVAVADNRSFRKAAERLGVSRSALSHALRELELKLGVRLLHRTTRSVSTTDAGARLLARLRPALDDLDAAFDVVAEARGKPSGSLRINAGKVAARFLMRRLVPEYLARFPDVEVDLVSEGRLIDIVEHGFDAGVRLGEAVPQDMIGVKLLDETRFVAVASPGYFAEHGQPETPLALARHRCIRQRLPSGKRYRWEFGRHGEEIAIDVPGVLTLDDNDLMVEAAAAGEGVAYVPELAALDRLSDGRLVATLDDWCPSIPGLMLYYPGRRHVPSPLRAFIDLATHQRQERGSEGSAARRRGQPTA</sequence>
<feature type="domain" description="HTH lysR-type" evidence="6">
    <location>
        <begin position="4"/>
        <end position="61"/>
    </location>
</feature>
<evidence type="ECO:0000259" key="6">
    <source>
        <dbReference type="PROSITE" id="PS50931"/>
    </source>
</evidence>
<dbReference type="PROSITE" id="PS50931">
    <property type="entry name" value="HTH_LYSR"/>
    <property type="match status" value="1"/>
</dbReference>
<dbReference type="Pfam" id="PF03466">
    <property type="entry name" value="LysR_substrate"/>
    <property type="match status" value="1"/>
</dbReference>
<dbReference type="Pfam" id="PF00126">
    <property type="entry name" value="HTH_1"/>
    <property type="match status" value="1"/>
</dbReference>
<keyword evidence="8" id="KW-1185">Reference proteome</keyword>
<proteinExistence type="inferred from homology"/>
<dbReference type="GO" id="GO:0003700">
    <property type="term" value="F:DNA-binding transcription factor activity"/>
    <property type="evidence" value="ECO:0007669"/>
    <property type="project" value="InterPro"/>
</dbReference>
<evidence type="ECO:0000313" key="8">
    <source>
        <dbReference type="Proteomes" id="UP001143309"/>
    </source>
</evidence>
<evidence type="ECO:0000256" key="3">
    <source>
        <dbReference type="ARBA" id="ARBA00023125"/>
    </source>
</evidence>
<dbReference type="AlphaFoldDB" id="A0A9W6JPM0"/>
<reference evidence="7" key="2">
    <citation type="submission" date="2023-01" db="EMBL/GenBank/DDBJ databases">
        <authorList>
            <person name="Sun Q."/>
            <person name="Evtushenko L."/>
        </authorList>
    </citation>
    <scope>NUCLEOTIDE SEQUENCE</scope>
    <source>
        <strain evidence="7">VKM B-2748</strain>
    </source>
</reference>
<keyword evidence="2" id="KW-0805">Transcription regulation</keyword>
<dbReference type="Gene3D" id="3.40.190.290">
    <property type="match status" value="1"/>
</dbReference>
<evidence type="ECO:0000256" key="1">
    <source>
        <dbReference type="ARBA" id="ARBA00009437"/>
    </source>
</evidence>
<dbReference type="InterPro" id="IPR036390">
    <property type="entry name" value="WH_DNA-bd_sf"/>
</dbReference>
<dbReference type="PANTHER" id="PTHR30537:SF1">
    <property type="entry name" value="HTH-TYPE TRANSCRIPTIONAL REGULATOR PGRR"/>
    <property type="match status" value="1"/>
</dbReference>
<dbReference type="EMBL" id="BSFL01000002">
    <property type="protein sequence ID" value="GLK80088.1"/>
    <property type="molecule type" value="Genomic_DNA"/>
</dbReference>
<keyword evidence="3" id="KW-0238">DNA-binding</keyword>
<dbReference type="RefSeq" id="WP_271200560.1">
    <property type="nucleotide sequence ID" value="NZ_BSFL01000002.1"/>
</dbReference>
<reference evidence="7" key="1">
    <citation type="journal article" date="2014" name="Int. J. Syst. Evol. Microbiol.">
        <title>Complete genome sequence of Corynebacterium casei LMG S-19264T (=DSM 44701T), isolated from a smear-ripened cheese.</title>
        <authorList>
            <consortium name="US DOE Joint Genome Institute (JGI-PGF)"/>
            <person name="Walter F."/>
            <person name="Albersmeier A."/>
            <person name="Kalinowski J."/>
            <person name="Ruckert C."/>
        </authorList>
    </citation>
    <scope>NUCLEOTIDE SEQUENCE</scope>
    <source>
        <strain evidence="7">VKM B-2748</strain>
    </source>
</reference>
<gene>
    <name evidence="7" type="ORF">GCM10008174_18290</name>
</gene>
<keyword evidence="4" id="KW-0804">Transcription</keyword>
<dbReference type="Gene3D" id="1.10.10.10">
    <property type="entry name" value="Winged helix-like DNA-binding domain superfamily/Winged helix DNA-binding domain"/>
    <property type="match status" value="1"/>
</dbReference>
<comment type="similarity">
    <text evidence="1">Belongs to the LysR transcriptional regulatory family.</text>
</comment>
<dbReference type="Proteomes" id="UP001143309">
    <property type="component" value="Unassembled WGS sequence"/>
</dbReference>
<evidence type="ECO:0000256" key="5">
    <source>
        <dbReference type="SAM" id="MobiDB-lite"/>
    </source>
</evidence>